<evidence type="ECO:0000256" key="3">
    <source>
        <dbReference type="ARBA" id="ARBA00022741"/>
    </source>
</evidence>
<dbReference type="Pfam" id="PF00005">
    <property type="entry name" value="ABC_tran"/>
    <property type="match status" value="2"/>
</dbReference>
<keyword evidence="3" id="KW-0547">Nucleotide-binding</keyword>
<dbReference type="InterPro" id="IPR017871">
    <property type="entry name" value="ABC_transporter-like_CS"/>
</dbReference>
<dbReference type="InterPro" id="IPR027417">
    <property type="entry name" value="P-loop_NTPase"/>
</dbReference>
<name>A0A9D2J6M9_9MICO</name>
<dbReference type="PROSITE" id="PS50929">
    <property type="entry name" value="ABC_TM1F"/>
    <property type="match status" value="2"/>
</dbReference>
<keyword evidence="5 8" id="KW-1133">Transmembrane helix</keyword>
<keyword evidence="6 8" id="KW-0472">Membrane</keyword>
<gene>
    <name evidence="11" type="primary">cydC</name>
    <name evidence="11" type="ORF">H9815_19985</name>
</gene>
<dbReference type="Gene3D" id="3.40.50.300">
    <property type="entry name" value="P-loop containing nucleotide triphosphate hydrolases"/>
    <property type="match status" value="2"/>
</dbReference>
<feature type="transmembrane region" description="Helical" evidence="8">
    <location>
        <begin position="66"/>
        <end position="83"/>
    </location>
</feature>
<evidence type="ECO:0000256" key="1">
    <source>
        <dbReference type="ARBA" id="ARBA00004651"/>
    </source>
</evidence>
<feature type="domain" description="ABC transmembrane type-1" evidence="10">
    <location>
        <begin position="33"/>
        <end position="316"/>
    </location>
</feature>
<feature type="transmembrane region" description="Helical" evidence="8">
    <location>
        <begin position="752"/>
        <end position="771"/>
    </location>
</feature>
<comment type="caution">
    <text evidence="11">The sequence shown here is derived from an EMBL/GenBank/DDBJ whole genome shotgun (WGS) entry which is preliminary data.</text>
</comment>
<evidence type="ECO:0000256" key="6">
    <source>
        <dbReference type="ARBA" id="ARBA00023136"/>
    </source>
</evidence>
<sequence length="1161" mass="120287">MSAGTSAGTDQARRGPVDLRLLRLAARHPGPLAWLITLSVLHALTLVAVALAAARTVVLILQDGPWPVAILALGASLVVRAGVLRLRAPAAHRVATRVIRSARAEALSTVARRGPAWVAGRGARPDPVDVAGLLATGLDPLRPWFAAYLPSLVVAVLVPPSVLLLMAWLDLRSMLVVVLTLPLVPLFGALIGWATQRQANAQYHRGGRLAGHFLDVVRGLVTLKLVDRAARQVRAVRDSATRYARSTTRVLSVAFLSSTALDLVATLSVGLVAVGAGVRLASGEMLLWPALAVILLAPEAYRPLREAGGQFHESAQASAVMDQLEEFTEQATRTASTAQPTAPVGARHLQVQYSGRTGSVHLPDLEIGSGELVVLTGPSGSGKTTLLRVLAGAQHPTAGHAWAPGAQYVPQRPALPLARTVGEALAVAPDRQAEAEQVLAELGLPPESLEQGLATALGDDGSGLSAGQRHRLALARAILAVTGPQAPRTPVLLLDEPTAHLDTATESTVVAQLRRLADRGVAVLVAAHRSPLLSVADRTIALTEQTAPVRAANTAATDTGGVAAEPVPAAGPRPDDAGSPGPLTEAAEPPPRRQLLVRTRRWWSGLAPRTRLALAAVAGAASTLSGIGLTVAASWLIIRAEARPPILTLSMAVVAVRGFAITRPLLGYAQRLAAHDGALSQLASWRSRVVADLVPRVPGRLTERRGRLLGRVLQDVDQRLSGAVAGAVPLAAAGLTLAVVVGVVIWLVPLAVVPLLVAVLLAGVLVPLAATRADVRRGADRDLARSDLHDGVVNAVESADELAGPRGRELRGVLDGRGDRVEQTEAALARSDGRSSAGSEAGAGLLILGSALAAATAWSAGTISAELVGILVLGSLVVAEPVLSISPAVREAAAGRRSRLRLEALRSSPPQQAAAPEPAGTIGDSVPAADLRAGGPAGLVLTEVVAGWGTSEVSPVGGLSLEIAPGEAVLIEGESGTGKSTLAAALTGLLPLRSGQISLHGRDLGAVPGAQWRRAVSLAGEPDHIFASTVRANLLLARPEASDADVRAALTAAELGPWLRGLTEGLDTWLDSGGRVLSGGERRRLVLARALLREPEVLVLDEPTEGLDAPTARRLLTGLLTRGRVRGQMLVIFSHRQEGLEQVHRRYGLADGQLHGSLVGV</sequence>
<evidence type="ECO:0000313" key="12">
    <source>
        <dbReference type="Proteomes" id="UP000824037"/>
    </source>
</evidence>
<reference evidence="11" key="2">
    <citation type="submission" date="2021-04" db="EMBL/GenBank/DDBJ databases">
        <authorList>
            <person name="Gilroy R."/>
        </authorList>
    </citation>
    <scope>NUCLEOTIDE SEQUENCE</scope>
    <source>
        <strain evidence="11">ChiGjej4B4-7305</strain>
    </source>
</reference>
<dbReference type="InterPro" id="IPR039421">
    <property type="entry name" value="Type_1_exporter"/>
</dbReference>
<keyword evidence="2 8" id="KW-0812">Transmembrane</keyword>
<proteinExistence type="predicted"/>
<keyword evidence="4" id="KW-0067">ATP-binding</keyword>
<feature type="transmembrane region" description="Helical" evidence="8">
    <location>
        <begin position="841"/>
        <end position="861"/>
    </location>
</feature>
<dbReference type="InterPro" id="IPR003593">
    <property type="entry name" value="AAA+_ATPase"/>
</dbReference>
<dbReference type="InterPro" id="IPR036640">
    <property type="entry name" value="ABC1_TM_sf"/>
</dbReference>
<dbReference type="InterPro" id="IPR003439">
    <property type="entry name" value="ABC_transporter-like_ATP-bd"/>
</dbReference>
<feature type="transmembrane region" description="Helical" evidence="8">
    <location>
        <begin position="174"/>
        <end position="195"/>
    </location>
</feature>
<dbReference type="CDD" id="cd03228">
    <property type="entry name" value="ABCC_MRP_Like"/>
    <property type="match status" value="1"/>
</dbReference>
<feature type="transmembrane region" description="Helical" evidence="8">
    <location>
        <begin position="250"/>
        <end position="273"/>
    </location>
</feature>
<evidence type="ECO:0000256" key="7">
    <source>
        <dbReference type="SAM" id="MobiDB-lite"/>
    </source>
</evidence>
<dbReference type="GO" id="GO:0016887">
    <property type="term" value="F:ATP hydrolysis activity"/>
    <property type="evidence" value="ECO:0007669"/>
    <property type="project" value="InterPro"/>
</dbReference>
<feature type="domain" description="ABC transmembrane type-1" evidence="10">
    <location>
        <begin position="613"/>
        <end position="894"/>
    </location>
</feature>
<dbReference type="InterPro" id="IPR011527">
    <property type="entry name" value="ABC1_TM_dom"/>
</dbReference>
<dbReference type="GO" id="GO:0005886">
    <property type="term" value="C:plasma membrane"/>
    <property type="evidence" value="ECO:0007669"/>
    <property type="project" value="UniProtKB-SubCell"/>
</dbReference>
<dbReference type="NCBIfam" id="TIGR02868">
    <property type="entry name" value="CydC"/>
    <property type="match status" value="1"/>
</dbReference>
<dbReference type="GO" id="GO:0045454">
    <property type="term" value="P:cell redox homeostasis"/>
    <property type="evidence" value="ECO:0007669"/>
    <property type="project" value="InterPro"/>
</dbReference>
<feature type="transmembrane region" description="Helical" evidence="8">
    <location>
        <begin position="32"/>
        <end position="54"/>
    </location>
</feature>
<dbReference type="SUPFAM" id="SSF52540">
    <property type="entry name" value="P-loop containing nucleoside triphosphate hydrolases"/>
    <property type="match status" value="2"/>
</dbReference>
<feature type="transmembrane region" description="Helical" evidence="8">
    <location>
        <begin position="867"/>
        <end position="889"/>
    </location>
</feature>
<evidence type="ECO:0000256" key="2">
    <source>
        <dbReference type="ARBA" id="ARBA00022692"/>
    </source>
</evidence>
<dbReference type="Proteomes" id="UP000824037">
    <property type="component" value="Unassembled WGS sequence"/>
</dbReference>
<evidence type="ECO:0000256" key="4">
    <source>
        <dbReference type="ARBA" id="ARBA00022840"/>
    </source>
</evidence>
<dbReference type="InterPro" id="IPR014223">
    <property type="entry name" value="ABC_CydC/D"/>
</dbReference>
<dbReference type="PROSITE" id="PS00211">
    <property type="entry name" value="ABC_TRANSPORTER_1"/>
    <property type="match status" value="1"/>
</dbReference>
<dbReference type="PANTHER" id="PTHR24221">
    <property type="entry name" value="ATP-BINDING CASSETTE SUB-FAMILY B"/>
    <property type="match status" value="1"/>
</dbReference>
<evidence type="ECO:0000256" key="5">
    <source>
        <dbReference type="ARBA" id="ARBA00022989"/>
    </source>
</evidence>
<dbReference type="GO" id="GO:0005524">
    <property type="term" value="F:ATP binding"/>
    <property type="evidence" value="ECO:0007669"/>
    <property type="project" value="UniProtKB-KW"/>
</dbReference>
<comment type="subcellular location">
    <subcellularLocation>
        <location evidence="1">Cell membrane</location>
        <topology evidence="1">Multi-pass membrane protein</topology>
    </subcellularLocation>
</comment>
<protein>
    <submittedName>
        <fullName evidence="11">Thiol reductant ABC exporter subunit CydC</fullName>
    </submittedName>
</protein>
<evidence type="ECO:0000256" key="8">
    <source>
        <dbReference type="SAM" id="Phobius"/>
    </source>
</evidence>
<dbReference type="GO" id="GO:0140359">
    <property type="term" value="F:ABC-type transporter activity"/>
    <property type="evidence" value="ECO:0007669"/>
    <property type="project" value="InterPro"/>
</dbReference>
<dbReference type="InterPro" id="IPR025662">
    <property type="entry name" value="Sigma_54_int_dom_ATP-bd_1"/>
</dbReference>
<dbReference type="PANTHER" id="PTHR24221:SF590">
    <property type="entry name" value="COMPONENT LINKED WITH THE ASSEMBLY OF CYTOCHROME' TRANSPORT TRANSMEMBRANE ATP-BINDING PROTEIN ABC TRANSPORTER CYDD-RELATED"/>
    <property type="match status" value="1"/>
</dbReference>
<dbReference type="EMBL" id="DXBY01000339">
    <property type="protein sequence ID" value="HIZ38062.1"/>
    <property type="molecule type" value="Genomic_DNA"/>
</dbReference>
<dbReference type="SUPFAM" id="SSF90123">
    <property type="entry name" value="ABC transporter transmembrane region"/>
    <property type="match status" value="2"/>
</dbReference>
<feature type="transmembrane region" description="Helical" evidence="8">
    <location>
        <begin position="720"/>
        <end position="746"/>
    </location>
</feature>
<organism evidence="11 12">
    <name type="scientific">Candidatus Ruania gallistercoris</name>
    <dbReference type="NCBI Taxonomy" id="2838746"/>
    <lineage>
        <taxon>Bacteria</taxon>
        <taxon>Bacillati</taxon>
        <taxon>Actinomycetota</taxon>
        <taxon>Actinomycetes</taxon>
        <taxon>Micrococcales</taxon>
        <taxon>Ruaniaceae</taxon>
        <taxon>Ruania</taxon>
    </lineage>
</organism>
<evidence type="ECO:0000313" key="11">
    <source>
        <dbReference type="EMBL" id="HIZ38062.1"/>
    </source>
</evidence>
<dbReference type="SMART" id="SM00382">
    <property type="entry name" value="AAA"/>
    <property type="match status" value="2"/>
</dbReference>
<feature type="domain" description="ABC transporter" evidence="9">
    <location>
        <begin position="939"/>
        <end position="1161"/>
    </location>
</feature>
<dbReference type="PROSITE" id="PS50893">
    <property type="entry name" value="ABC_TRANSPORTER_2"/>
    <property type="match status" value="2"/>
</dbReference>
<reference evidence="11" key="1">
    <citation type="journal article" date="2021" name="PeerJ">
        <title>Extensive microbial diversity within the chicken gut microbiome revealed by metagenomics and culture.</title>
        <authorList>
            <person name="Gilroy R."/>
            <person name="Ravi A."/>
            <person name="Getino M."/>
            <person name="Pursley I."/>
            <person name="Horton D.L."/>
            <person name="Alikhan N.F."/>
            <person name="Baker D."/>
            <person name="Gharbi K."/>
            <person name="Hall N."/>
            <person name="Watson M."/>
            <person name="Adriaenssens E.M."/>
            <person name="Foster-Nyarko E."/>
            <person name="Jarju S."/>
            <person name="Secka A."/>
            <person name="Antonio M."/>
            <person name="Oren A."/>
            <person name="Chaudhuri R.R."/>
            <person name="La Ragione R."/>
            <person name="Hildebrand F."/>
            <person name="Pallen M.J."/>
        </authorList>
    </citation>
    <scope>NUCLEOTIDE SEQUENCE</scope>
    <source>
        <strain evidence="11">ChiGjej4B4-7305</strain>
    </source>
</reference>
<dbReference type="CDD" id="cd18584">
    <property type="entry name" value="ABC_6TM_AarD_CydD"/>
    <property type="match status" value="1"/>
</dbReference>
<dbReference type="GO" id="GO:0034775">
    <property type="term" value="P:glutathione transmembrane transport"/>
    <property type="evidence" value="ECO:0007669"/>
    <property type="project" value="InterPro"/>
</dbReference>
<evidence type="ECO:0000259" key="9">
    <source>
        <dbReference type="PROSITE" id="PS50893"/>
    </source>
</evidence>
<dbReference type="Gene3D" id="1.20.1560.10">
    <property type="entry name" value="ABC transporter type 1, transmembrane domain"/>
    <property type="match status" value="2"/>
</dbReference>
<dbReference type="AlphaFoldDB" id="A0A9D2J6M9"/>
<accession>A0A9D2J6M9</accession>
<feature type="region of interest" description="Disordered" evidence="7">
    <location>
        <begin position="554"/>
        <end position="591"/>
    </location>
</feature>
<evidence type="ECO:0000259" key="10">
    <source>
        <dbReference type="PROSITE" id="PS50929"/>
    </source>
</evidence>
<feature type="transmembrane region" description="Helical" evidence="8">
    <location>
        <begin position="145"/>
        <end position="168"/>
    </location>
</feature>
<feature type="compositionally biased region" description="Low complexity" evidence="7">
    <location>
        <begin position="560"/>
        <end position="572"/>
    </location>
</feature>
<dbReference type="PROSITE" id="PS00675">
    <property type="entry name" value="SIGMA54_INTERACT_1"/>
    <property type="match status" value="1"/>
</dbReference>
<feature type="transmembrane region" description="Helical" evidence="8">
    <location>
        <begin position="612"/>
        <end position="638"/>
    </location>
</feature>
<feature type="domain" description="ABC transporter" evidence="9">
    <location>
        <begin position="344"/>
        <end position="569"/>
    </location>
</feature>
<dbReference type="Pfam" id="PF00664">
    <property type="entry name" value="ABC_membrane"/>
    <property type="match status" value="1"/>
</dbReference>